<dbReference type="SMART" id="SM00717">
    <property type="entry name" value="SANT"/>
    <property type="match status" value="2"/>
</dbReference>
<dbReference type="PROSITE" id="PS51294">
    <property type="entry name" value="HTH_MYB"/>
    <property type="match status" value="2"/>
</dbReference>
<evidence type="ECO:0000256" key="4">
    <source>
        <dbReference type="ARBA" id="ARBA00023242"/>
    </source>
</evidence>
<protein>
    <submittedName>
        <fullName evidence="8">MYB-related transcription factor</fullName>
    </submittedName>
</protein>
<name>A0A059PRU1_SALMI</name>
<feature type="region of interest" description="Disordered" evidence="5">
    <location>
        <begin position="148"/>
        <end position="172"/>
    </location>
</feature>
<keyword evidence="2" id="KW-0677">Repeat</keyword>
<sequence>MHNAPPLPLIHSTISSLKFEVIDDDFSIDNFPSSLQLQDFHHLDQLPLIKASSFNTVIDTDPFFHGFDFYEVDGKPYDDDDRNGMGCAAMQGFHGGGFLNFDDSGKDLLMELDAASINEDPKPLSIVVADESSCVTADFHKENGVKRDKYGANDTASASAKTPKAKSGKGQWTPEEDRLLIHLVEKYGEKKWSRIAQVVKGRIGKQCRERWHNHLRPDIKKDVWTEEEDRILIEAHAEIGNKWAEMAKRLAGRTENSIKNHWNATKRRQLSRRKCRPTSLLQNYIKSLSLEKGSRSLRNTTAPDIEMDDFSFMDDFGSAPPPCFEMDLHGLKEDFDFAMG</sequence>
<dbReference type="FunFam" id="1.10.10.60:FF:000010">
    <property type="entry name" value="Transcriptional activator Myb isoform A"/>
    <property type="match status" value="1"/>
</dbReference>
<dbReference type="GO" id="GO:0000978">
    <property type="term" value="F:RNA polymerase II cis-regulatory region sequence-specific DNA binding"/>
    <property type="evidence" value="ECO:0007669"/>
    <property type="project" value="TreeGrafter"/>
</dbReference>
<dbReference type="PANTHER" id="PTHR45614:SF285">
    <property type="entry name" value="TRANSCRIPTION FACTOR MYB98"/>
    <property type="match status" value="1"/>
</dbReference>
<evidence type="ECO:0000259" key="7">
    <source>
        <dbReference type="PROSITE" id="PS51294"/>
    </source>
</evidence>
<reference evidence="9" key="1">
    <citation type="submission" date="2013-05" db="EMBL/GenBank/DDBJ databases">
        <title>Genome-wide characterization and comparative analysis of R2R3-MYB transcription factors reveals the complexity of MYB-associated regulatory networks in Salvia miltiorrhiza.</title>
        <authorList>
            <person name="Li C."/>
            <person name="Lu S."/>
        </authorList>
    </citation>
    <scope>NUCLEOTIDE SEQUENCE</scope>
</reference>
<dbReference type="GO" id="GO:0005634">
    <property type="term" value="C:nucleus"/>
    <property type="evidence" value="ECO:0007669"/>
    <property type="project" value="UniProtKB-SubCell"/>
</dbReference>
<gene>
    <name evidence="8" type="primary">MYB65</name>
</gene>
<evidence type="ECO:0000259" key="6">
    <source>
        <dbReference type="PROSITE" id="PS50090"/>
    </source>
</evidence>
<feature type="domain" description="Myb-like" evidence="6">
    <location>
        <begin position="164"/>
        <end position="215"/>
    </location>
</feature>
<dbReference type="EMBL" id="KF059419">
    <property type="protein sequence ID" value="AGN52089.1"/>
    <property type="molecule type" value="mRNA"/>
</dbReference>
<proteinExistence type="evidence at transcript level"/>
<dbReference type="Pfam" id="PF00249">
    <property type="entry name" value="Myb_DNA-binding"/>
    <property type="match status" value="2"/>
</dbReference>
<evidence type="ECO:0000313" key="8">
    <source>
        <dbReference type="EMBL" id="AGN52089.1"/>
    </source>
</evidence>
<dbReference type="InterPro" id="IPR009057">
    <property type="entry name" value="Homeodomain-like_sf"/>
</dbReference>
<dbReference type="FunFam" id="1.10.10.60:FF:000381">
    <property type="entry name" value="Transcription factor MYB119"/>
    <property type="match status" value="1"/>
</dbReference>
<reference evidence="8" key="2">
    <citation type="journal article" date="2014" name="BMC Genomics">
        <title>Genome-wide characterization and comparative analysis of R2R3-MYB transcription factors shows the complexity of MYB-associated regulatory networks in Salvia miltiorrhiza.</title>
        <authorList>
            <person name="Li C."/>
            <person name="Lu S."/>
        </authorList>
    </citation>
    <scope>NUCLEOTIDE SEQUENCE</scope>
</reference>
<dbReference type="PROSITE" id="PS50090">
    <property type="entry name" value="MYB_LIKE"/>
    <property type="match status" value="2"/>
</dbReference>
<keyword evidence="3" id="KW-0238">DNA-binding</keyword>
<evidence type="ECO:0000256" key="5">
    <source>
        <dbReference type="SAM" id="MobiDB-lite"/>
    </source>
</evidence>
<feature type="domain" description="HTH myb-type" evidence="7">
    <location>
        <begin position="220"/>
        <end position="270"/>
    </location>
</feature>
<organism evidence="8">
    <name type="scientific">Salvia miltiorrhiza</name>
    <name type="common">Chinese sage</name>
    <dbReference type="NCBI Taxonomy" id="226208"/>
    <lineage>
        <taxon>Eukaryota</taxon>
        <taxon>Viridiplantae</taxon>
        <taxon>Streptophyta</taxon>
        <taxon>Embryophyta</taxon>
        <taxon>Tracheophyta</taxon>
        <taxon>Spermatophyta</taxon>
        <taxon>Magnoliopsida</taxon>
        <taxon>eudicotyledons</taxon>
        <taxon>Gunneridae</taxon>
        <taxon>Pentapetalae</taxon>
        <taxon>asterids</taxon>
        <taxon>lamiids</taxon>
        <taxon>Lamiales</taxon>
        <taxon>Lamiaceae</taxon>
        <taxon>Nepetoideae</taxon>
        <taxon>Mentheae</taxon>
        <taxon>Salviinae</taxon>
        <taxon>Salvia</taxon>
        <taxon>Salvia incertae sedis</taxon>
    </lineage>
</organism>
<dbReference type="InterPro" id="IPR017930">
    <property type="entry name" value="Myb_dom"/>
</dbReference>
<evidence type="ECO:0000256" key="1">
    <source>
        <dbReference type="ARBA" id="ARBA00004123"/>
    </source>
</evidence>
<dbReference type="AlphaFoldDB" id="A0A059PRU1"/>
<dbReference type="InterPro" id="IPR001005">
    <property type="entry name" value="SANT/Myb"/>
</dbReference>
<dbReference type="GO" id="GO:0000981">
    <property type="term" value="F:DNA-binding transcription factor activity, RNA polymerase II-specific"/>
    <property type="evidence" value="ECO:0007669"/>
    <property type="project" value="TreeGrafter"/>
</dbReference>
<keyword evidence="4" id="KW-0539">Nucleus</keyword>
<feature type="domain" description="Myb-like" evidence="6">
    <location>
        <begin position="216"/>
        <end position="266"/>
    </location>
</feature>
<dbReference type="EMBL" id="KF059529">
    <property type="protein sequence ID" value="AGN52199.1"/>
    <property type="molecule type" value="Genomic_DNA"/>
</dbReference>
<feature type="domain" description="HTH myb-type" evidence="7">
    <location>
        <begin position="169"/>
        <end position="219"/>
    </location>
</feature>
<accession>A0A059PRU1</accession>
<dbReference type="InterPro" id="IPR050560">
    <property type="entry name" value="MYB_TF"/>
</dbReference>
<dbReference type="Gene3D" id="1.10.10.60">
    <property type="entry name" value="Homeodomain-like"/>
    <property type="match status" value="2"/>
</dbReference>
<evidence type="ECO:0000313" key="9">
    <source>
        <dbReference type="EMBL" id="AGN52199.1"/>
    </source>
</evidence>
<evidence type="ECO:0000256" key="3">
    <source>
        <dbReference type="ARBA" id="ARBA00023125"/>
    </source>
</evidence>
<dbReference type="SUPFAM" id="SSF46689">
    <property type="entry name" value="Homeodomain-like"/>
    <property type="match status" value="1"/>
</dbReference>
<evidence type="ECO:0000256" key="2">
    <source>
        <dbReference type="ARBA" id="ARBA00022737"/>
    </source>
</evidence>
<comment type="subcellular location">
    <subcellularLocation>
        <location evidence="1">Nucleus</location>
    </subcellularLocation>
</comment>
<dbReference type="PANTHER" id="PTHR45614">
    <property type="entry name" value="MYB PROTEIN-RELATED"/>
    <property type="match status" value="1"/>
</dbReference>
<dbReference type="CDD" id="cd00167">
    <property type="entry name" value="SANT"/>
    <property type="match status" value="2"/>
</dbReference>